<feature type="transmembrane region" description="Helical" evidence="1">
    <location>
        <begin position="199"/>
        <end position="219"/>
    </location>
</feature>
<dbReference type="OrthoDB" id="7864805at2"/>
<feature type="transmembrane region" description="Helical" evidence="1">
    <location>
        <begin position="168"/>
        <end position="187"/>
    </location>
</feature>
<evidence type="ECO:0000313" key="3">
    <source>
        <dbReference type="Proteomes" id="UP000051442"/>
    </source>
</evidence>
<dbReference type="PANTHER" id="PTHR34821:SF2">
    <property type="entry name" value="INNER MEMBRANE PROTEIN YDCZ"/>
    <property type="match status" value="1"/>
</dbReference>
<feature type="transmembrane region" description="Helical" evidence="1">
    <location>
        <begin position="299"/>
        <end position="314"/>
    </location>
</feature>
<keyword evidence="1" id="KW-0472">Membrane</keyword>
<dbReference type="AlphaFoldDB" id="A0A0R2F142"/>
<feature type="transmembrane region" description="Helical" evidence="1">
    <location>
        <begin position="70"/>
        <end position="93"/>
    </location>
</feature>
<dbReference type="Proteomes" id="UP000051442">
    <property type="component" value="Unassembled WGS sequence"/>
</dbReference>
<dbReference type="PANTHER" id="PTHR34821">
    <property type="entry name" value="INNER MEMBRANE PROTEIN YDCZ"/>
    <property type="match status" value="1"/>
</dbReference>
<comment type="caution">
    <text evidence="2">The sequence shown here is derived from an EMBL/GenBank/DDBJ whole genome shotgun (WGS) entry which is preliminary data.</text>
</comment>
<evidence type="ECO:0000256" key="1">
    <source>
        <dbReference type="SAM" id="Phobius"/>
    </source>
</evidence>
<gene>
    <name evidence="2" type="ORF">FD14_GL001303</name>
</gene>
<name>A0A0R2F142_9LACO</name>
<dbReference type="InterPro" id="IPR006750">
    <property type="entry name" value="YdcZ"/>
</dbReference>
<dbReference type="Pfam" id="PF04657">
    <property type="entry name" value="DMT_YdcZ"/>
    <property type="match status" value="2"/>
</dbReference>
<keyword evidence="1" id="KW-1133">Transmembrane helix</keyword>
<evidence type="ECO:0000313" key="2">
    <source>
        <dbReference type="EMBL" id="KRN21179.1"/>
    </source>
</evidence>
<dbReference type="EMBL" id="AYZM01000125">
    <property type="protein sequence ID" value="KRN21179.1"/>
    <property type="molecule type" value="Genomic_DNA"/>
</dbReference>
<dbReference type="STRING" id="1423804.FD14_GL001303"/>
<dbReference type="RefSeq" id="WP_057152080.1">
    <property type="nucleotide sequence ID" value="NZ_AYZM01000125.1"/>
</dbReference>
<accession>A0A0R2F142</accession>
<reference evidence="2 3" key="1">
    <citation type="journal article" date="2015" name="Genome Announc.">
        <title>Expanding the biotechnology potential of lactobacilli through comparative genomics of 213 strains and associated genera.</title>
        <authorList>
            <person name="Sun Z."/>
            <person name="Harris H.M."/>
            <person name="McCann A."/>
            <person name="Guo C."/>
            <person name="Argimon S."/>
            <person name="Zhang W."/>
            <person name="Yang X."/>
            <person name="Jeffery I.B."/>
            <person name="Cooney J.C."/>
            <person name="Kagawa T.F."/>
            <person name="Liu W."/>
            <person name="Song Y."/>
            <person name="Salvetti E."/>
            <person name="Wrobel A."/>
            <person name="Rasinkangas P."/>
            <person name="Parkhill J."/>
            <person name="Rea M.C."/>
            <person name="O'Sullivan O."/>
            <person name="Ritari J."/>
            <person name="Douillard F.P."/>
            <person name="Paul Ross R."/>
            <person name="Yang R."/>
            <person name="Briner A.E."/>
            <person name="Felis G.E."/>
            <person name="de Vos W.M."/>
            <person name="Barrangou R."/>
            <person name="Klaenhammer T.R."/>
            <person name="Caufield P.W."/>
            <person name="Cui Y."/>
            <person name="Zhang H."/>
            <person name="O'Toole P.W."/>
        </authorList>
    </citation>
    <scope>NUCLEOTIDE SEQUENCE [LARGE SCALE GENOMIC DNA]</scope>
    <source>
        <strain evidence="2 3">DSM 23365</strain>
    </source>
</reference>
<feature type="transmembrane region" description="Helical" evidence="1">
    <location>
        <begin position="239"/>
        <end position="259"/>
    </location>
</feature>
<protein>
    <submittedName>
        <fullName evidence="2">Integral membrane protein</fullName>
    </submittedName>
</protein>
<feature type="transmembrane region" description="Helical" evidence="1">
    <location>
        <begin position="32"/>
        <end position="58"/>
    </location>
</feature>
<proteinExistence type="predicted"/>
<keyword evidence="1" id="KW-0812">Transmembrane</keyword>
<dbReference type="PATRIC" id="fig|1423804.4.peg.1403"/>
<feature type="transmembrane region" description="Helical" evidence="1">
    <location>
        <begin position="266"/>
        <end position="287"/>
    </location>
</feature>
<dbReference type="GO" id="GO:0005886">
    <property type="term" value="C:plasma membrane"/>
    <property type="evidence" value="ECO:0007669"/>
    <property type="project" value="TreeGrafter"/>
</dbReference>
<keyword evidence="3" id="KW-1185">Reference proteome</keyword>
<organism evidence="2 3">
    <name type="scientific">Secundilactobacillus similis DSM 23365 = JCM 2765</name>
    <dbReference type="NCBI Taxonomy" id="1423804"/>
    <lineage>
        <taxon>Bacteria</taxon>
        <taxon>Bacillati</taxon>
        <taxon>Bacillota</taxon>
        <taxon>Bacilli</taxon>
        <taxon>Lactobacillales</taxon>
        <taxon>Lactobacillaceae</taxon>
        <taxon>Secundilactobacillus</taxon>
    </lineage>
</organism>
<feature type="transmembrane region" description="Helical" evidence="1">
    <location>
        <begin position="131"/>
        <end position="148"/>
    </location>
</feature>
<sequence length="315" mass="33579">MLILALIPVLMGAGLATQTAINSKLRHFVGSPYVASGISFAIGMLFLIILCVLTGQSLTVTSTFIATQPWWIWLGGLLGVIGLTGNIILFNVLGSIQASVLPILGQIIMGVIIDQFGLFNSPTQPMTIIKLMGIILVIVGVCITIGVFNPPNPMGQATQSQNRPQHQFLYQLFGVIAGMLMATQTAINGHLGVALNSSMQAAAISFTIGTLVLLVVIILTRADLTTIKAAISGTATYHWLWFGGFIGGAYILCSSWLVPKIGTGQVVVLALFGQLLFSAIIEHAGLFDSFSVRIDREKIIGLILMFISVLGIHFL</sequence>